<dbReference type="Proteomes" id="UP001430065">
    <property type="component" value="Unassembled WGS sequence"/>
</dbReference>
<evidence type="ECO:0000256" key="15">
    <source>
        <dbReference type="ARBA" id="ARBA00041979"/>
    </source>
</evidence>
<evidence type="ECO:0000256" key="12">
    <source>
        <dbReference type="ARBA" id="ARBA00038905"/>
    </source>
</evidence>
<dbReference type="EMBL" id="JADIKC010000001">
    <property type="protein sequence ID" value="MBM7119610.1"/>
    <property type="molecule type" value="Genomic_DNA"/>
</dbReference>
<evidence type="ECO:0000256" key="6">
    <source>
        <dbReference type="ARBA" id="ARBA00022763"/>
    </source>
</evidence>
<gene>
    <name evidence="18" type="ORF">ISP20_00425</name>
</gene>
<keyword evidence="6" id="KW-0227">DNA damage</keyword>
<accession>A0ABS2JKP0</accession>
<dbReference type="Gene3D" id="3.90.79.10">
    <property type="entry name" value="Nucleoside Triphosphate Pyrophosphohydrolase"/>
    <property type="match status" value="1"/>
</dbReference>
<evidence type="ECO:0000256" key="13">
    <source>
        <dbReference type="ARBA" id="ARBA00040794"/>
    </source>
</evidence>
<evidence type="ECO:0000256" key="2">
    <source>
        <dbReference type="ARBA" id="ARBA00005582"/>
    </source>
</evidence>
<evidence type="ECO:0000256" key="14">
    <source>
        <dbReference type="ARBA" id="ARBA00041592"/>
    </source>
</evidence>
<evidence type="ECO:0000256" key="8">
    <source>
        <dbReference type="ARBA" id="ARBA00022842"/>
    </source>
</evidence>
<reference evidence="18 19" key="1">
    <citation type="submission" date="2020-10" db="EMBL/GenBank/DDBJ databases">
        <title>Phylogeny of dyella-like bacteria.</title>
        <authorList>
            <person name="Fu J."/>
        </authorList>
    </citation>
    <scope>NUCLEOTIDE SEQUENCE [LARGE SCALE GENOMIC DNA]</scope>
    <source>
        <strain evidence="18 19">THG-B117</strain>
    </source>
</reference>
<comment type="cofactor">
    <cofactor evidence="1">
        <name>Mg(2+)</name>
        <dbReference type="ChEBI" id="CHEBI:18420"/>
    </cofactor>
</comment>
<evidence type="ECO:0000256" key="5">
    <source>
        <dbReference type="ARBA" id="ARBA00022723"/>
    </source>
</evidence>
<evidence type="ECO:0000256" key="3">
    <source>
        <dbReference type="ARBA" id="ARBA00022457"/>
    </source>
</evidence>
<dbReference type="PANTHER" id="PTHR47707:SF1">
    <property type="entry name" value="NUDIX HYDROLASE FAMILY PROTEIN"/>
    <property type="match status" value="1"/>
</dbReference>
<protein>
    <recommendedName>
        <fullName evidence="13">8-oxo-dGTP diphosphatase</fullName>
        <ecNumber evidence="12">3.6.1.55</ecNumber>
    </recommendedName>
    <alternativeName>
        <fullName evidence="16">7,8-dihydro-8-oxoguanine-triphosphatase</fullName>
    </alternativeName>
    <alternativeName>
        <fullName evidence="15">Mutator protein MutT</fullName>
    </alternativeName>
    <alternativeName>
        <fullName evidence="14">dGTP pyrophosphohydrolase</fullName>
    </alternativeName>
</protein>
<dbReference type="InterPro" id="IPR015797">
    <property type="entry name" value="NUDIX_hydrolase-like_dom_sf"/>
</dbReference>
<evidence type="ECO:0000256" key="7">
    <source>
        <dbReference type="ARBA" id="ARBA00022801"/>
    </source>
</evidence>
<evidence type="ECO:0000313" key="19">
    <source>
        <dbReference type="Proteomes" id="UP001430065"/>
    </source>
</evidence>
<evidence type="ECO:0000256" key="10">
    <source>
        <dbReference type="ARBA" id="ARBA00035861"/>
    </source>
</evidence>
<dbReference type="Pfam" id="PF00293">
    <property type="entry name" value="NUDIX"/>
    <property type="match status" value="1"/>
</dbReference>
<keyword evidence="19" id="KW-1185">Reference proteome</keyword>
<keyword evidence="9" id="KW-0234">DNA repair</keyword>
<evidence type="ECO:0000256" key="16">
    <source>
        <dbReference type="ARBA" id="ARBA00042798"/>
    </source>
</evidence>
<dbReference type="SUPFAM" id="SSF55811">
    <property type="entry name" value="Nudix"/>
    <property type="match status" value="1"/>
</dbReference>
<comment type="catalytic activity">
    <reaction evidence="11">
        <text>8-oxo-GTP + H2O = 8-oxo-GMP + diphosphate + H(+)</text>
        <dbReference type="Rhea" id="RHEA:67616"/>
        <dbReference type="ChEBI" id="CHEBI:15377"/>
        <dbReference type="ChEBI" id="CHEBI:15378"/>
        <dbReference type="ChEBI" id="CHEBI:33019"/>
        <dbReference type="ChEBI" id="CHEBI:143553"/>
        <dbReference type="ChEBI" id="CHEBI:145694"/>
    </reaction>
</comment>
<dbReference type="EC" id="3.6.1.55" evidence="12"/>
<keyword evidence="8" id="KW-0460">Magnesium</keyword>
<evidence type="ECO:0000256" key="1">
    <source>
        <dbReference type="ARBA" id="ARBA00001946"/>
    </source>
</evidence>
<dbReference type="CDD" id="cd04690">
    <property type="entry name" value="NUDIX_Hydrolase"/>
    <property type="match status" value="1"/>
</dbReference>
<dbReference type="PANTHER" id="PTHR47707">
    <property type="entry name" value="8-OXO-DGTP DIPHOSPHATASE"/>
    <property type="match status" value="1"/>
</dbReference>
<evidence type="ECO:0000313" key="18">
    <source>
        <dbReference type="EMBL" id="MBM7119610.1"/>
    </source>
</evidence>
<comment type="catalytic activity">
    <reaction evidence="10">
        <text>8-oxo-dGTP + H2O = 8-oxo-dGMP + diphosphate + H(+)</text>
        <dbReference type="Rhea" id="RHEA:31575"/>
        <dbReference type="ChEBI" id="CHEBI:15377"/>
        <dbReference type="ChEBI" id="CHEBI:15378"/>
        <dbReference type="ChEBI" id="CHEBI:33019"/>
        <dbReference type="ChEBI" id="CHEBI:63224"/>
        <dbReference type="ChEBI" id="CHEBI:77896"/>
        <dbReference type="EC" id="3.6.1.55"/>
    </reaction>
</comment>
<keyword evidence="7" id="KW-0378">Hydrolase</keyword>
<comment type="caution">
    <text evidence="18">The sequence shown here is derived from an EMBL/GenBank/DDBJ whole genome shotgun (WGS) entry which is preliminary data.</text>
</comment>
<keyword evidence="3" id="KW-0515">Mutator protein</keyword>
<dbReference type="InterPro" id="IPR000086">
    <property type="entry name" value="NUDIX_hydrolase_dom"/>
</dbReference>
<dbReference type="PROSITE" id="PS51462">
    <property type="entry name" value="NUDIX"/>
    <property type="match status" value="1"/>
</dbReference>
<keyword evidence="5" id="KW-0479">Metal-binding</keyword>
<evidence type="ECO:0000256" key="4">
    <source>
        <dbReference type="ARBA" id="ARBA00022705"/>
    </source>
</evidence>
<feature type="domain" description="Nudix hydrolase" evidence="17">
    <location>
        <begin position="5"/>
        <end position="133"/>
    </location>
</feature>
<dbReference type="RefSeq" id="WP_204634098.1">
    <property type="nucleotide sequence ID" value="NZ_CP183983.1"/>
</dbReference>
<dbReference type="InterPro" id="IPR047127">
    <property type="entry name" value="MutT-like"/>
</dbReference>
<sequence length="143" mass="15648">MNGEKIIRIVAAVIRDVQGRVLMVRKRGAEVWQQPGGKRDADDRNDLHTLARELHEELGCTMHEEGARWIGRFSAPAANEPGHVVEAEVYEVKADGPFVAQAEIEGVCWVDPAALGDMPIARLSRESILPAVAATHVATHPQD</sequence>
<keyword evidence="4" id="KW-0235">DNA replication</keyword>
<comment type="similarity">
    <text evidence="2">Belongs to the Nudix hydrolase family.</text>
</comment>
<organism evidence="18 19">
    <name type="scientific">Dyella kyungheensis</name>
    <dbReference type="NCBI Taxonomy" id="1242174"/>
    <lineage>
        <taxon>Bacteria</taxon>
        <taxon>Pseudomonadati</taxon>
        <taxon>Pseudomonadota</taxon>
        <taxon>Gammaproteobacteria</taxon>
        <taxon>Lysobacterales</taxon>
        <taxon>Rhodanobacteraceae</taxon>
        <taxon>Dyella</taxon>
    </lineage>
</organism>
<evidence type="ECO:0000256" key="9">
    <source>
        <dbReference type="ARBA" id="ARBA00023204"/>
    </source>
</evidence>
<evidence type="ECO:0000256" key="11">
    <source>
        <dbReference type="ARBA" id="ARBA00036904"/>
    </source>
</evidence>
<proteinExistence type="inferred from homology"/>
<evidence type="ECO:0000259" key="17">
    <source>
        <dbReference type="PROSITE" id="PS51462"/>
    </source>
</evidence>
<name>A0ABS2JKP0_9GAMM</name>